<name>A0A4Y1S0E4_PRUDU</name>
<feature type="region of interest" description="Disordered" evidence="1">
    <location>
        <begin position="108"/>
        <end position="127"/>
    </location>
</feature>
<dbReference type="PANTHER" id="PTHR31923:SF3">
    <property type="entry name" value="BSD DOMAIN-CONTAINING PROTEIN"/>
    <property type="match status" value="1"/>
</dbReference>
<dbReference type="InterPro" id="IPR035925">
    <property type="entry name" value="BSD_dom_sf"/>
</dbReference>
<dbReference type="EMBL" id="AP019304">
    <property type="protein sequence ID" value="BBH10051.1"/>
    <property type="molecule type" value="Genomic_DNA"/>
</dbReference>
<gene>
    <name evidence="3" type="ORF">Prudu_022728</name>
</gene>
<proteinExistence type="predicted"/>
<dbReference type="Gene3D" id="1.10.3970.10">
    <property type="entry name" value="BSD domain"/>
    <property type="match status" value="1"/>
</dbReference>
<dbReference type="Pfam" id="PF03909">
    <property type="entry name" value="BSD"/>
    <property type="match status" value="1"/>
</dbReference>
<sequence length="223" mass="25642">PVNSPNQFKPISPLASPQQVKAADRTNRNNNAQLFISLFSPCTQSPMDLSSWFRRSLLRKSEKTKNPDPSEQTLLPRSEEEEQLGVTEELIDHVKSFTLDTFKNFALPDDEGAENSPTTSSKTQKDLSEWQEKHATLVLSKVKELSHLRYKLCPGYLKEHQFWRIYFLLVKKQVAEYELRAIQLARLKEMAVENEKSTNSIAHEVEMNVLASRLTDPLNRNTK</sequence>
<feature type="region of interest" description="Disordered" evidence="1">
    <location>
        <begin position="1"/>
        <end position="26"/>
    </location>
</feature>
<organism evidence="3">
    <name type="scientific">Prunus dulcis</name>
    <name type="common">Almond</name>
    <name type="synonym">Amygdalus dulcis</name>
    <dbReference type="NCBI Taxonomy" id="3755"/>
    <lineage>
        <taxon>Eukaryota</taxon>
        <taxon>Viridiplantae</taxon>
        <taxon>Streptophyta</taxon>
        <taxon>Embryophyta</taxon>
        <taxon>Tracheophyta</taxon>
        <taxon>Spermatophyta</taxon>
        <taxon>Magnoliopsida</taxon>
        <taxon>eudicotyledons</taxon>
        <taxon>Gunneridae</taxon>
        <taxon>Pentapetalae</taxon>
        <taxon>rosids</taxon>
        <taxon>fabids</taxon>
        <taxon>Rosales</taxon>
        <taxon>Rosaceae</taxon>
        <taxon>Amygdaloideae</taxon>
        <taxon>Amygdaleae</taxon>
        <taxon>Prunus</taxon>
    </lineage>
</organism>
<protein>
    <submittedName>
        <fullName evidence="3">BSD domain-containing protein</fullName>
    </submittedName>
</protein>
<accession>A0A4Y1S0E4</accession>
<dbReference type="SMART" id="SM00751">
    <property type="entry name" value="BSD"/>
    <property type="match status" value="1"/>
</dbReference>
<evidence type="ECO:0000256" key="1">
    <source>
        <dbReference type="SAM" id="MobiDB-lite"/>
    </source>
</evidence>
<dbReference type="PROSITE" id="PS50858">
    <property type="entry name" value="BSD"/>
    <property type="match status" value="1"/>
</dbReference>
<dbReference type="AlphaFoldDB" id="A0A4Y1S0E4"/>
<reference evidence="3" key="1">
    <citation type="journal article" date="2019" name="Science">
        <title>Mutation of a bHLH transcription factor allowed almond domestication.</title>
        <authorList>
            <person name="Sanchez-Perez R."/>
            <person name="Pavan S."/>
            <person name="Mazzeo R."/>
            <person name="Moldovan C."/>
            <person name="Aiese Cigliano R."/>
            <person name="Del Cueto J."/>
            <person name="Ricciardi F."/>
            <person name="Lotti C."/>
            <person name="Ricciardi L."/>
            <person name="Dicenta F."/>
            <person name="Lopez-Marques R.L."/>
            <person name="Lindberg Moller B."/>
        </authorList>
    </citation>
    <scope>NUCLEOTIDE SEQUENCE</scope>
</reference>
<dbReference type="SUPFAM" id="SSF140383">
    <property type="entry name" value="BSD domain-like"/>
    <property type="match status" value="1"/>
</dbReference>
<feature type="region of interest" description="Disordered" evidence="1">
    <location>
        <begin position="61"/>
        <end position="82"/>
    </location>
</feature>
<evidence type="ECO:0000259" key="2">
    <source>
        <dbReference type="PROSITE" id="PS50858"/>
    </source>
</evidence>
<dbReference type="PANTHER" id="PTHR31923">
    <property type="entry name" value="BSD DOMAIN-CONTAINING PROTEIN"/>
    <property type="match status" value="1"/>
</dbReference>
<evidence type="ECO:0000313" key="3">
    <source>
        <dbReference type="EMBL" id="BBH10051.1"/>
    </source>
</evidence>
<feature type="domain" description="BSD" evidence="2">
    <location>
        <begin position="122"/>
        <end position="174"/>
    </location>
</feature>
<feature type="compositionally biased region" description="Polar residues" evidence="1">
    <location>
        <begin position="1"/>
        <end position="19"/>
    </location>
</feature>
<dbReference type="InterPro" id="IPR005607">
    <property type="entry name" value="BSD_dom"/>
</dbReference>
<feature type="non-terminal residue" evidence="3">
    <location>
        <position position="1"/>
    </location>
</feature>